<name>A0ABS1LPF8_9MICO</name>
<organism evidence="1 2">
    <name type="scientific">Myceligenerans indicum</name>
    <dbReference type="NCBI Taxonomy" id="2593663"/>
    <lineage>
        <taxon>Bacteria</taxon>
        <taxon>Bacillati</taxon>
        <taxon>Actinomycetota</taxon>
        <taxon>Actinomycetes</taxon>
        <taxon>Micrococcales</taxon>
        <taxon>Promicromonosporaceae</taxon>
        <taxon>Myceligenerans</taxon>
    </lineage>
</organism>
<evidence type="ECO:0000313" key="2">
    <source>
        <dbReference type="Proteomes" id="UP000675409"/>
    </source>
</evidence>
<dbReference type="EMBL" id="JABBYC010000045">
    <property type="protein sequence ID" value="MBL0888146.1"/>
    <property type="molecule type" value="Genomic_DNA"/>
</dbReference>
<comment type="caution">
    <text evidence="1">The sequence shown here is derived from an EMBL/GenBank/DDBJ whole genome shotgun (WGS) entry which is preliminary data.</text>
</comment>
<proteinExistence type="predicted"/>
<gene>
    <name evidence="1" type="ORF">HGK34_17955</name>
</gene>
<dbReference type="Proteomes" id="UP000675409">
    <property type="component" value="Unassembled WGS sequence"/>
</dbReference>
<keyword evidence="2" id="KW-1185">Reference proteome</keyword>
<sequence>MRGRAAMAPPPVTIKVTREELEERRRVILERLGISIETLRHRASYESLSGDEWEAIDELREIGFLLDDVTGDF</sequence>
<reference evidence="1 2" key="1">
    <citation type="journal article" date="2021" name="Arch. Microbiol.">
        <title>Myceligenerans indicum sp. nov., an actinobacterium isolated from mangrove sediment of Sundarbans, India.</title>
        <authorList>
            <person name="Asha K."/>
            <person name="Bhadury P."/>
        </authorList>
    </citation>
    <scope>NUCLEOTIDE SEQUENCE [LARGE SCALE GENOMIC DNA]</scope>
    <source>
        <strain evidence="1 2">I2</strain>
    </source>
</reference>
<protein>
    <submittedName>
        <fullName evidence="1">Uncharacterized protein</fullName>
    </submittedName>
</protein>
<accession>A0ABS1LPF8</accession>
<evidence type="ECO:0000313" key="1">
    <source>
        <dbReference type="EMBL" id="MBL0888146.1"/>
    </source>
</evidence>